<dbReference type="SUPFAM" id="SSF55729">
    <property type="entry name" value="Acyl-CoA N-acyltransferases (Nat)"/>
    <property type="match status" value="1"/>
</dbReference>
<organism evidence="2 3">
    <name type="scientific">Neorhodopirellula lusitana</name>
    <dbReference type="NCBI Taxonomy" id="445327"/>
    <lineage>
        <taxon>Bacteria</taxon>
        <taxon>Pseudomonadati</taxon>
        <taxon>Planctomycetota</taxon>
        <taxon>Planctomycetia</taxon>
        <taxon>Pirellulales</taxon>
        <taxon>Pirellulaceae</taxon>
        <taxon>Neorhodopirellula</taxon>
    </lineage>
</organism>
<evidence type="ECO:0000313" key="2">
    <source>
        <dbReference type="EMBL" id="SMP42119.1"/>
    </source>
</evidence>
<protein>
    <submittedName>
        <fullName evidence="2">Acetyltransferase (GNAT) family protein</fullName>
    </submittedName>
</protein>
<dbReference type="Pfam" id="PF00583">
    <property type="entry name" value="Acetyltransf_1"/>
    <property type="match status" value="1"/>
</dbReference>
<dbReference type="PROSITE" id="PS51186">
    <property type="entry name" value="GNAT"/>
    <property type="match status" value="1"/>
</dbReference>
<gene>
    <name evidence="2" type="ORF">SAMN06265222_101713</name>
</gene>
<dbReference type="InterPro" id="IPR000182">
    <property type="entry name" value="GNAT_dom"/>
</dbReference>
<evidence type="ECO:0000259" key="1">
    <source>
        <dbReference type="PROSITE" id="PS51186"/>
    </source>
</evidence>
<comment type="caution">
    <text evidence="2">The sequence shown here is derived from an EMBL/GenBank/DDBJ whole genome shotgun (WGS) entry which is preliminary data.</text>
</comment>
<evidence type="ECO:0000313" key="3">
    <source>
        <dbReference type="Proteomes" id="UP001158067"/>
    </source>
</evidence>
<keyword evidence="3" id="KW-1185">Reference proteome</keyword>
<sequence>MISLIQKIRQRGVLNSFEIVFNRIIPVWLFRFSVGDVLELDVDRLRDKHTQAEPDTLRFERVTEPTRRANLRAVTWNSVPEATTHEDMGYAITTVDDAHTIVGGVWCARDSFMENNLGFRIALAANQGWIYCAYVSTSLRGMGAYQRLLAFATHDVKPRGYDRLLVVIQPWNKASMHVHQKYSHHKVGRIVVIRILRLCLVFGTGGLTQEKYWTTRSFESPVVFEIA</sequence>
<dbReference type="RefSeq" id="WP_283430908.1">
    <property type="nucleotide sequence ID" value="NZ_FXUG01000001.1"/>
</dbReference>
<dbReference type="Proteomes" id="UP001158067">
    <property type="component" value="Unassembled WGS sequence"/>
</dbReference>
<feature type="domain" description="N-acetyltransferase" evidence="1">
    <location>
        <begin position="43"/>
        <end position="214"/>
    </location>
</feature>
<dbReference type="Gene3D" id="3.40.630.30">
    <property type="match status" value="1"/>
</dbReference>
<dbReference type="EMBL" id="FXUG01000001">
    <property type="protein sequence ID" value="SMP42119.1"/>
    <property type="molecule type" value="Genomic_DNA"/>
</dbReference>
<accession>A0ABY1PRH8</accession>
<name>A0ABY1PRH8_9BACT</name>
<reference evidence="2 3" key="1">
    <citation type="submission" date="2017-05" db="EMBL/GenBank/DDBJ databases">
        <authorList>
            <person name="Varghese N."/>
            <person name="Submissions S."/>
        </authorList>
    </citation>
    <scope>NUCLEOTIDE SEQUENCE [LARGE SCALE GENOMIC DNA]</scope>
    <source>
        <strain evidence="2 3">DSM 25457</strain>
    </source>
</reference>
<proteinExistence type="predicted"/>
<dbReference type="InterPro" id="IPR016181">
    <property type="entry name" value="Acyl_CoA_acyltransferase"/>
</dbReference>